<accession>A0ABT5JY23</accession>
<dbReference type="RefSeq" id="WP_273669596.1">
    <property type="nucleotide sequence ID" value="NZ_JAQQXR010000001.1"/>
</dbReference>
<evidence type="ECO:0000313" key="1">
    <source>
        <dbReference type="EMBL" id="MDC8756941.1"/>
    </source>
</evidence>
<reference evidence="1 2" key="1">
    <citation type="submission" date="2022-10" db="EMBL/GenBank/DDBJ databases">
        <title>Janthinobacterium sp. hw3 Genome sequencing.</title>
        <authorList>
            <person name="Park S."/>
        </authorList>
    </citation>
    <scope>NUCLEOTIDE SEQUENCE [LARGE SCALE GENOMIC DNA]</scope>
    <source>
        <strain evidence="2">hw3</strain>
    </source>
</reference>
<dbReference type="EMBL" id="JAQQXR010000001">
    <property type="protein sequence ID" value="MDC8756941.1"/>
    <property type="molecule type" value="Genomic_DNA"/>
</dbReference>
<keyword evidence="2" id="KW-1185">Reference proteome</keyword>
<protein>
    <submittedName>
        <fullName evidence="1">Uncharacterized protein</fullName>
    </submittedName>
</protein>
<dbReference type="Proteomes" id="UP001221208">
    <property type="component" value="Unassembled WGS sequence"/>
</dbReference>
<name>A0ABT5JY23_9BURK</name>
<comment type="caution">
    <text evidence="1">The sequence shown here is derived from an EMBL/GenBank/DDBJ whole genome shotgun (WGS) entry which is preliminary data.</text>
</comment>
<gene>
    <name evidence="1" type="ORF">OIK44_04985</name>
</gene>
<proteinExistence type="predicted"/>
<sequence length="231" mass="25994">MKTHDLNKLQAKGFFLVDERIQGKFDDVSAILPLDELEDGLDIQIHQDFQNVYELKGQGRGHAKVNELVELQWFTPKWSIRKCRRGPNGRVWNTVASGEAENVDTAVAAAFDQLIQLFSSFRPMKKVEFTLLLDHDGYWLVDAAQAAQIIEQPEQFRNGSIKHPTKIAACRLAIEKAAALGATELHIYGQGTTAAAKEIRKRGMKPFIYIRDTLSDLTSAYSIARQKPVAR</sequence>
<evidence type="ECO:0000313" key="2">
    <source>
        <dbReference type="Proteomes" id="UP001221208"/>
    </source>
</evidence>
<organism evidence="1 2">
    <name type="scientific">Janthinobacterium fluminis</name>
    <dbReference type="NCBI Taxonomy" id="2987524"/>
    <lineage>
        <taxon>Bacteria</taxon>
        <taxon>Pseudomonadati</taxon>
        <taxon>Pseudomonadota</taxon>
        <taxon>Betaproteobacteria</taxon>
        <taxon>Burkholderiales</taxon>
        <taxon>Oxalobacteraceae</taxon>
        <taxon>Janthinobacterium</taxon>
    </lineage>
</organism>